<keyword evidence="1" id="KW-1133">Transmembrane helix</keyword>
<keyword evidence="3" id="KW-1185">Reference proteome</keyword>
<evidence type="ECO:0000313" key="2">
    <source>
        <dbReference type="EMBL" id="GCF94868.1"/>
    </source>
</evidence>
<organism evidence="2 3">
    <name type="scientific">Enterococcus florum</name>
    <dbReference type="NCBI Taxonomy" id="2480627"/>
    <lineage>
        <taxon>Bacteria</taxon>
        <taxon>Bacillati</taxon>
        <taxon>Bacillota</taxon>
        <taxon>Bacilli</taxon>
        <taxon>Lactobacillales</taxon>
        <taxon>Enterococcaceae</taxon>
        <taxon>Enterococcus</taxon>
    </lineage>
</organism>
<keyword evidence="1" id="KW-0812">Transmembrane</keyword>
<dbReference type="Proteomes" id="UP000290567">
    <property type="component" value="Unassembled WGS sequence"/>
</dbReference>
<feature type="transmembrane region" description="Helical" evidence="1">
    <location>
        <begin position="37"/>
        <end position="63"/>
    </location>
</feature>
<protein>
    <submittedName>
        <fullName evidence="2">Uncharacterized protein</fullName>
    </submittedName>
</protein>
<dbReference type="EMBL" id="BJCC01000024">
    <property type="protein sequence ID" value="GCF94868.1"/>
    <property type="molecule type" value="Genomic_DNA"/>
</dbReference>
<proteinExistence type="predicted"/>
<reference evidence="3" key="1">
    <citation type="submission" date="2019-02" db="EMBL/GenBank/DDBJ databases">
        <title>Draft genome sequence of Enterococcus sp. Gos25-1.</title>
        <authorList>
            <person name="Tanaka N."/>
            <person name="Shiwa Y."/>
            <person name="Fujita N."/>
        </authorList>
    </citation>
    <scope>NUCLEOTIDE SEQUENCE [LARGE SCALE GENOMIC DNA]</scope>
    <source>
        <strain evidence="3">Gos25-1</strain>
    </source>
</reference>
<gene>
    <name evidence="2" type="ORF">NRIC_27590</name>
</gene>
<sequence length="82" mass="8945">MKGDHHVPIDDSTHFHKAVDRIFDFFLVIDHDRLGTLALFAGSAAGISHPIAAFCICFVYFLAPIFIASEAAGIGSVPIYRI</sequence>
<name>A0A4P5PF64_9ENTE</name>
<keyword evidence="1" id="KW-0472">Membrane</keyword>
<dbReference type="AlphaFoldDB" id="A0A4P5PF64"/>
<evidence type="ECO:0000256" key="1">
    <source>
        <dbReference type="SAM" id="Phobius"/>
    </source>
</evidence>
<evidence type="ECO:0000313" key="3">
    <source>
        <dbReference type="Proteomes" id="UP000290567"/>
    </source>
</evidence>
<comment type="caution">
    <text evidence="2">The sequence shown here is derived from an EMBL/GenBank/DDBJ whole genome shotgun (WGS) entry which is preliminary data.</text>
</comment>
<accession>A0A4P5PF64</accession>